<feature type="compositionally biased region" description="Acidic residues" evidence="1">
    <location>
        <begin position="16"/>
        <end position="25"/>
    </location>
</feature>
<dbReference type="Proteomes" id="UP000694846">
    <property type="component" value="Unplaced"/>
</dbReference>
<feature type="compositionally biased region" description="Basic and acidic residues" evidence="1">
    <location>
        <begin position="33"/>
        <end position="49"/>
    </location>
</feature>
<organism evidence="3 4">
    <name type="scientific">Sipha flava</name>
    <name type="common">yellow sugarcane aphid</name>
    <dbReference type="NCBI Taxonomy" id="143950"/>
    <lineage>
        <taxon>Eukaryota</taxon>
        <taxon>Metazoa</taxon>
        <taxon>Ecdysozoa</taxon>
        <taxon>Arthropoda</taxon>
        <taxon>Hexapoda</taxon>
        <taxon>Insecta</taxon>
        <taxon>Pterygota</taxon>
        <taxon>Neoptera</taxon>
        <taxon>Paraneoptera</taxon>
        <taxon>Hemiptera</taxon>
        <taxon>Sternorrhyncha</taxon>
        <taxon>Aphidomorpha</taxon>
        <taxon>Aphidoidea</taxon>
        <taxon>Aphididae</taxon>
        <taxon>Sipha</taxon>
    </lineage>
</organism>
<accession>A0A8B8GE84</accession>
<dbReference type="PANTHER" id="PTHR46599">
    <property type="entry name" value="PIGGYBAC TRANSPOSABLE ELEMENT-DERIVED PROTEIN 4"/>
    <property type="match status" value="1"/>
</dbReference>
<feature type="domain" description="PiggyBac transposable element-derived protein" evidence="2">
    <location>
        <begin position="115"/>
        <end position="451"/>
    </location>
</feature>
<evidence type="ECO:0000313" key="4">
    <source>
        <dbReference type="RefSeq" id="XP_025420911.1"/>
    </source>
</evidence>
<dbReference type="Pfam" id="PF13843">
    <property type="entry name" value="DDE_Tnp_1_7"/>
    <property type="match status" value="1"/>
</dbReference>
<sequence>MANKVISWLEETEEVFLDDSDDTDADPSYGDPVELRENKSESDISEPTHRSNTSKTSRSRSRSPIAQNSYYLGKDKQTKWYKDAPPRNVRTRQRNIVLRLPGVKQIGRDANSILECWNLFFSNSIIDDIVKYTNIYLDKIRSKYTQQHMVRETSKSEINALFGLLYLAGVLRSHHLNLDDLWSNDGLSPEYFRAVMPKARFYILLRAMRFDDIGTRAQRKQFDKLAAIRSVFEDFVLRCENCYTVGANVTIDEMLEGFRGRCSFRQYIPSKPNKYGIKIQALVDSRTFYTSKMEVYVGTQPDGPYKCDNNPASVVKRLIAPITKTGRNITMDNWYNSIPLAIDLLKNHNTTKLKKRQLNSTMFGYDKDILLTSYVPKKNKNVLLISTMHEQGVIDPESEERKPEVITYYNSTKGGVDCVDEMKGEYSVARISCRWPLTIFFSLMNIGGINSQIIFRENTGIYLSRREFLKTLGKELTKPFMLERLQMPTLRTSIRQRIIKLTGYTKTENEVPERSNTEHRPKCVFCPKRKNRKTMTKCVKCSVPICKEHTMSTCVSCCNDHNETNTTESE</sequence>
<keyword evidence="3" id="KW-1185">Reference proteome</keyword>
<name>A0A8B8GE84_9HEMI</name>
<evidence type="ECO:0000256" key="1">
    <source>
        <dbReference type="SAM" id="MobiDB-lite"/>
    </source>
</evidence>
<dbReference type="PANTHER" id="PTHR46599:SF6">
    <property type="entry name" value="DUAL SPECIFICITY PHOSPHATASE 26"/>
    <property type="match status" value="1"/>
</dbReference>
<feature type="region of interest" description="Disordered" evidence="1">
    <location>
        <begin position="16"/>
        <end position="68"/>
    </location>
</feature>
<proteinExistence type="predicted"/>
<dbReference type="InterPro" id="IPR029526">
    <property type="entry name" value="PGBD"/>
</dbReference>
<dbReference type="RefSeq" id="XP_025420911.1">
    <property type="nucleotide sequence ID" value="XM_025565126.1"/>
</dbReference>
<gene>
    <name evidence="4" type="primary">LOC112691018</name>
</gene>
<dbReference type="OrthoDB" id="6620340at2759"/>
<protein>
    <submittedName>
        <fullName evidence="4">PiggyBac transposable element-derived protein 4-like</fullName>
    </submittedName>
</protein>
<evidence type="ECO:0000313" key="3">
    <source>
        <dbReference type="Proteomes" id="UP000694846"/>
    </source>
</evidence>
<dbReference type="AlphaFoldDB" id="A0A8B8GE84"/>
<reference evidence="4" key="1">
    <citation type="submission" date="2025-08" db="UniProtKB">
        <authorList>
            <consortium name="RefSeq"/>
        </authorList>
    </citation>
    <scope>IDENTIFICATION</scope>
    <source>
        <tissue evidence="4">Whole body</tissue>
    </source>
</reference>
<dbReference type="GeneID" id="112691018"/>
<evidence type="ECO:0000259" key="2">
    <source>
        <dbReference type="Pfam" id="PF13843"/>
    </source>
</evidence>